<dbReference type="GO" id="GO:0005737">
    <property type="term" value="C:cytoplasm"/>
    <property type="evidence" value="ECO:0007669"/>
    <property type="project" value="TreeGrafter"/>
</dbReference>
<proteinExistence type="predicted"/>
<dbReference type="PRINTS" id="PR01911">
    <property type="entry name" value="PFDSPHPHTASE"/>
</dbReference>
<dbReference type="PANTHER" id="PTHR31126:SF46">
    <property type="entry name" value="TYROSINE-PROTEIN PHOSPHATASE DSP5"/>
    <property type="match status" value="1"/>
</dbReference>
<comment type="caution">
    <text evidence="2">The sequence shown here is derived from an EMBL/GenBank/DDBJ whole genome shotgun (WGS) entry which is preliminary data.</text>
</comment>
<keyword evidence="3" id="KW-1185">Reference proteome</keyword>
<dbReference type="AlphaFoldDB" id="A0A8J5FCG3"/>
<dbReference type="InterPro" id="IPR020428">
    <property type="entry name" value="PFA-DSPs"/>
</dbReference>
<dbReference type="Pfam" id="PF03162">
    <property type="entry name" value="Y_phosphatase2"/>
    <property type="match status" value="2"/>
</dbReference>
<gene>
    <name evidence="2" type="ORF">ZIOFF_061023</name>
</gene>
<dbReference type="SUPFAM" id="SSF52799">
    <property type="entry name" value="(Phosphotyrosine protein) phosphatases II"/>
    <property type="match status" value="2"/>
</dbReference>
<evidence type="ECO:0000313" key="3">
    <source>
        <dbReference type="Proteomes" id="UP000734854"/>
    </source>
</evidence>
<evidence type="ECO:0000256" key="1">
    <source>
        <dbReference type="ARBA" id="ARBA00022801"/>
    </source>
</evidence>
<keyword evidence="1" id="KW-0378">Hydrolase</keyword>
<organism evidence="2 3">
    <name type="scientific">Zingiber officinale</name>
    <name type="common">Ginger</name>
    <name type="synonym">Amomum zingiber</name>
    <dbReference type="NCBI Taxonomy" id="94328"/>
    <lineage>
        <taxon>Eukaryota</taxon>
        <taxon>Viridiplantae</taxon>
        <taxon>Streptophyta</taxon>
        <taxon>Embryophyta</taxon>
        <taxon>Tracheophyta</taxon>
        <taxon>Spermatophyta</taxon>
        <taxon>Magnoliopsida</taxon>
        <taxon>Liliopsida</taxon>
        <taxon>Zingiberales</taxon>
        <taxon>Zingiberaceae</taxon>
        <taxon>Zingiber</taxon>
    </lineage>
</organism>
<reference evidence="2 3" key="1">
    <citation type="submission" date="2020-08" db="EMBL/GenBank/DDBJ databases">
        <title>Plant Genome Project.</title>
        <authorList>
            <person name="Zhang R.-G."/>
        </authorList>
    </citation>
    <scope>NUCLEOTIDE SEQUENCE [LARGE SCALE GENOMIC DNA]</scope>
    <source>
        <tissue evidence="2">Rhizome</tissue>
    </source>
</reference>
<dbReference type="InterPro" id="IPR029021">
    <property type="entry name" value="Prot-tyrosine_phosphatase-like"/>
</dbReference>
<dbReference type="PANTHER" id="PTHR31126">
    <property type="entry name" value="TYROSINE-PROTEIN PHOSPHATASE"/>
    <property type="match status" value="1"/>
</dbReference>
<accession>A0A8J5FCG3</accession>
<dbReference type="EMBL" id="JACMSC010000016">
    <property type="protein sequence ID" value="KAG6484228.1"/>
    <property type="molecule type" value="Genomic_DNA"/>
</dbReference>
<dbReference type="Proteomes" id="UP000734854">
    <property type="component" value="Unassembled WGS sequence"/>
</dbReference>
<sequence>MILELAAALEEQRESPQCLRTLARSAVEDVMLIPPPNFGVVDRGIYRSGFPAADCLPFLEALELRSIVCLCPDPYSEENAEFVRSHGIRLFQFGIEGSRESINDSSYTIMEALRVLLGNDFILARFIVRCKESSNSDTLQKRKGIEIGLVSHRTGCVVGCFRRLQNWCMTSVHEEYVKFASTKARPSDMVFIEKFDISQMMECVFGIIYRYHFSGHQARRLVYQKIS</sequence>
<evidence type="ECO:0000313" key="2">
    <source>
        <dbReference type="EMBL" id="KAG6484228.1"/>
    </source>
</evidence>
<dbReference type="Gene3D" id="3.90.190.10">
    <property type="entry name" value="Protein tyrosine phosphatase superfamily"/>
    <property type="match status" value="2"/>
</dbReference>
<dbReference type="GO" id="GO:0016791">
    <property type="term" value="F:phosphatase activity"/>
    <property type="evidence" value="ECO:0007669"/>
    <property type="project" value="InterPro"/>
</dbReference>
<dbReference type="InterPro" id="IPR004861">
    <property type="entry name" value="Siw14-like"/>
</dbReference>
<name>A0A8J5FCG3_ZINOF</name>
<protein>
    <submittedName>
        <fullName evidence="2">Uncharacterized protein</fullName>
    </submittedName>
</protein>